<gene>
    <name evidence="2" type="ORF">EJV47_06750</name>
</gene>
<evidence type="ECO:0008006" key="4">
    <source>
        <dbReference type="Google" id="ProtNLM"/>
    </source>
</evidence>
<accession>A0A431U5B4</accession>
<feature type="chain" id="PRO_5018972251" description="MBL fold metallo-hydrolase" evidence="1">
    <location>
        <begin position="20"/>
        <end position="487"/>
    </location>
</feature>
<feature type="signal peptide" evidence="1">
    <location>
        <begin position="1"/>
        <end position="19"/>
    </location>
</feature>
<evidence type="ECO:0000313" key="3">
    <source>
        <dbReference type="Proteomes" id="UP000282184"/>
    </source>
</evidence>
<name>A0A431U5B4_9BACT</name>
<keyword evidence="1" id="KW-0732">Signal</keyword>
<dbReference type="EMBL" id="RXOF01000003">
    <property type="protein sequence ID" value="RTQ51494.1"/>
    <property type="molecule type" value="Genomic_DNA"/>
</dbReference>
<organism evidence="2 3">
    <name type="scientific">Hymenobacter gummosus</name>
    <dbReference type="NCBI Taxonomy" id="1776032"/>
    <lineage>
        <taxon>Bacteria</taxon>
        <taxon>Pseudomonadati</taxon>
        <taxon>Bacteroidota</taxon>
        <taxon>Cytophagia</taxon>
        <taxon>Cytophagales</taxon>
        <taxon>Hymenobacteraceae</taxon>
        <taxon>Hymenobacter</taxon>
    </lineage>
</organism>
<dbReference type="RefSeq" id="WP_126692386.1">
    <property type="nucleotide sequence ID" value="NZ_RXOF01000003.1"/>
</dbReference>
<proteinExistence type="predicted"/>
<evidence type="ECO:0000313" key="2">
    <source>
        <dbReference type="EMBL" id="RTQ51494.1"/>
    </source>
</evidence>
<dbReference type="AlphaFoldDB" id="A0A431U5B4"/>
<protein>
    <recommendedName>
        <fullName evidence="4">MBL fold metallo-hydrolase</fullName>
    </recommendedName>
</protein>
<dbReference type="OrthoDB" id="1273797at2"/>
<dbReference type="SUPFAM" id="SSF56281">
    <property type="entry name" value="Metallo-hydrolase/oxidoreductase"/>
    <property type="match status" value="1"/>
</dbReference>
<reference evidence="2 3" key="1">
    <citation type="submission" date="2018-12" db="EMBL/GenBank/DDBJ databases">
        <title>Hymenobacter gummosus sp. nov., isolated from a spring.</title>
        <authorList>
            <person name="Nie L."/>
        </authorList>
    </citation>
    <scope>NUCLEOTIDE SEQUENCE [LARGE SCALE GENOMIC DNA]</scope>
    <source>
        <strain evidence="2 3">KCTC 52166</strain>
    </source>
</reference>
<comment type="caution">
    <text evidence="2">The sequence shown here is derived from an EMBL/GenBank/DDBJ whole genome shotgun (WGS) entry which is preliminary data.</text>
</comment>
<evidence type="ECO:0000256" key="1">
    <source>
        <dbReference type="SAM" id="SignalP"/>
    </source>
</evidence>
<dbReference type="Gene3D" id="3.60.15.10">
    <property type="entry name" value="Ribonuclease Z/Hydroxyacylglutathione hydrolase-like"/>
    <property type="match status" value="1"/>
</dbReference>
<dbReference type="Proteomes" id="UP000282184">
    <property type="component" value="Unassembled WGS sequence"/>
</dbReference>
<keyword evidence="3" id="KW-1185">Reference proteome</keyword>
<sequence>MLLLIRFIVGALLLLGASAGPARRRPADDLARCWRQQGGELGNRALRFAFTEQSQELEHSQYPWQATAYAKQGTLTVNARAFLKLDSLRQGSRLYTSQTQLGPEELLRLDYGDKDLLPATPALYAEHLLGTARYSPLPLLRYFVEQRVAPSPSAAAGLARYETRLHGAVVRLFIDKKPGLLDRIEILSHDELFGDVLTTITYRDYAALQNLRFARKVSISKLGGKLQDEVQLRGATLVAQVTPLLTRPAGYALREPALPPPPVARRFRPNLHLLALAHTDDRVLVAEFRDFLVVAEAPLNSRNGEAILTAARALAPGKPVRYFVAGHYHPHYLGGLRPFVRHGATILCGPGTADYVRYLAYAPHTLQPDSLQLRPRIAQVEEVSGSKTITDGQFTMQIHHIGAASAHTNDYLVYYFPTEKLLFEDDLVWIKREGAPRKPSARQTGLYQAIKARGLAVDTVLQSWPVTDAGVKTIIPFADLEQAMQVK</sequence>
<dbReference type="InterPro" id="IPR036866">
    <property type="entry name" value="RibonucZ/Hydroxyglut_hydro"/>
</dbReference>